<keyword evidence="6" id="KW-1185">Reference proteome</keyword>
<evidence type="ECO:0000313" key="6">
    <source>
        <dbReference type="Proteomes" id="UP000244855"/>
    </source>
</evidence>
<dbReference type="InterPro" id="IPR011990">
    <property type="entry name" value="TPR-like_helical_dom_sf"/>
</dbReference>
<protein>
    <recommendedName>
        <fullName evidence="3">ER membrane protein complex subunit 2</fullName>
    </recommendedName>
</protein>
<keyword evidence="2" id="KW-0802">TPR repeat</keyword>
<name>A0A2V1DCS1_9PLEO</name>
<dbReference type="InterPro" id="IPR055217">
    <property type="entry name" value="TPR_EMC2"/>
</dbReference>
<dbReference type="FunFam" id="1.25.40.10:FF:001208">
    <property type="entry name" value="Tetratricopeptide repeat domain-containing protein"/>
    <property type="match status" value="1"/>
</dbReference>
<comment type="function">
    <text evidence="3">Part of the endoplasmic reticulum membrane protein complex (EMC) that enables the energy-independent insertion into endoplasmic reticulum membranes of newly synthesized membrane proteins.</text>
</comment>
<keyword evidence="3" id="KW-0472">Membrane</keyword>
<dbReference type="AlphaFoldDB" id="A0A2V1DCS1"/>
<keyword evidence="3" id="KW-0256">Endoplasmic reticulum</keyword>
<proteinExistence type="inferred from homology"/>
<dbReference type="STRING" id="97972.A0A2V1DCS1"/>
<evidence type="ECO:0000313" key="5">
    <source>
        <dbReference type="EMBL" id="PVH95029.1"/>
    </source>
</evidence>
<accession>A0A2V1DCS1</accession>
<evidence type="ECO:0000259" key="4">
    <source>
        <dbReference type="Pfam" id="PF22890"/>
    </source>
</evidence>
<dbReference type="Gene3D" id="1.25.40.10">
    <property type="entry name" value="Tetratricopeptide repeat domain"/>
    <property type="match status" value="1"/>
</dbReference>
<sequence length="321" mass="35494">MATSNLLSPPAQITPNTALKLSQKAPIILSSSPTSSLPWPLSLLFSRETPETWTIHENLLLAALRTGDDASARQVLDRLTSRFGESNERIIALRGIYEEALAKDDKELTKILDGYGKVLESDPTNIAVRKRGIAVMKSLGKTAEAIASLRVLLDNSPTDVEGWAEMSDMYASIGSWGQAIYCLEEVLLMMPNAWSAHAQIATLHYLSAPASVPSLSMSLRHFARSVELNESYLRGYYGLKLVSKKLLPLLSETPSNSKRNDEDDVPPPKLQTVKKLEELATGKLAEIIREYKSGNKKWAAFDEAEVIAARELLDRDDKTER</sequence>
<dbReference type="GO" id="GO:0072546">
    <property type="term" value="C:EMC complex"/>
    <property type="evidence" value="ECO:0007669"/>
    <property type="project" value="UniProtKB-UniRule"/>
</dbReference>
<evidence type="ECO:0000256" key="3">
    <source>
        <dbReference type="RuleBase" id="RU367091"/>
    </source>
</evidence>
<organism evidence="5 6">
    <name type="scientific">Periconia macrospinosa</name>
    <dbReference type="NCBI Taxonomy" id="97972"/>
    <lineage>
        <taxon>Eukaryota</taxon>
        <taxon>Fungi</taxon>
        <taxon>Dikarya</taxon>
        <taxon>Ascomycota</taxon>
        <taxon>Pezizomycotina</taxon>
        <taxon>Dothideomycetes</taxon>
        <taxon>Pleosporomycetidae</taxon>
        <taxon>Pleosporales</taxon>
        <taxon>Massarineae</taxon>
        <taxon>Periconiaceae</taxon>
        <taxon>Periconia</taxon>
    </lineage>
</organism>
<dbReference type="EMBL" id="KZ805511">
    <property type="protein sequence ID" value="PVH95029.1"/>
    <property type="molecule type" value="Genomic_DNA"/>
</dbReference>
<comment type="subcellular location">
    <subcellularLocation>
        <location evidence="3">Endoplasmic reticulum membrane</location>
        <topology evidence="3">Peripheral membrane protein</topology>
        <orientation evidence="3">Cytoplasmic side</orientation>
    </subcellularLocation>
</comment>
<dbReference type="Proteomes" id="UP000244855">
    <property type="component" value="Unassembled WGS sequence"/>
</dbReference>
<feature type="domain" description="EMC2 TPR-like" evidence="4">
    <location>
        <begin position="98"/>
        <end position="220"/>
    </location>
</feature>
<gene>
    <name evidence="5" type="ORF">DM02DRAFT_571886</name>
</gene>
<comment type="similarity">
    <text evidence="3">Belongs to the EMC2 family.</text>
</comment>
<evidence type="ECO:0000256" key="2">
    <source>
        <dbReference type="ARBA" id="ARBA00022803"/>
    </source>
</evidence>
<dbReference type="Pfam" id="PF22890">
    <property type="entry name" value="TPR_EMC2"/>
    <property type="match status" value="1"/>
</dbReference>
<keyword evidence="1" id="KW-0677">Repeat</keyword>
<reference evidence="5 6" key="1">
    <citation type="journal article" date="2018" name="Sci. Rep.">
        <title>Comparative genomics provides insights into the lifestyle and reveals functional heterogeneity of dark septate endophytic fungi.</title>
        <authorList>
            <person name="Knapp D.G."/>
            <person name="Nemeth J.B."/>
            <person name="Barry K."/>
            <person name="Hainaut M."/>
            <person name="Henrissat B."/>
            <person name="Johnson J."/>
            <person name="Kuo A."/>
            <person name="Lim J.H.P."/>
            <person name="Lipzen A."/>
            <person name="Nolan M."/>
            <person name="Ohm R.A."/>
            <person name="Tamas L."/>
            <person name="Grigoriev I.V."/>
            <person name="Spatafora J.W."/>
            <person name="Nagy L.G."/>
            <person name="Kovacs G.M."/>
        </authorList>
    </citation>
    <scope>NUCLEOTIDE SEQUENCE [LARGE SCALE GENOMIC DNA]</scope>
    <source>
        <strain evidence="5 6">DSE2036</strain>
    </source>
</reference>
<dbReference type="SUPFAM" id="SSF48452">
    <property type="entry name" value="TPR-like"/>
    <property type="match status" value="1"/>
</dbReference>
<evidence type="ECO:0000256" key="1">
    <source>
        <dbReference type="ARBA" id="ARBA00022737"/>
    </source>
</evidence>
<dbReference type="PANTHER" id="PTHR12760">
    <property type="entry name" value="TETRATRICOPEPTIDE REPEAT PROTEIN"/>
    <property type="match status" value="1"/>
</dbReference>
<dbReference type="OrthoDB" id="124397at2759"/>
<dbReference type="InterPro" id="IPR039856">
    <property type="entry name" value="EMC2-like"/>
</dbReference>
<comment type="subunit">
    <text evidence="3">Component of the ER membrane protein complex (EMC).</text>
</comment>